<name>A0AAD8ED96_DIPPU</name>
<comment type="caution">
    <text evidence="2">The sequence shown here is derived from an EMBL/GenBank/DDBJ whole genome shotgun (WGS) entry which is preliminary data.</text>
</comment>
<keyword evidence="1" id="KW-0472">Membrane</keyword>
<evidence type="ECO:0000256" key="1">
    <source>
        <dbReference type="SAM" id="Phobius"/>
    </source>
</evidence>
<feature type="transmembrane region" description="Helical" evidence="1">
    <location>
        <begin position="20"/>
        <end position="36"/>
    </location>
</feature>
<feature type="transmembrane region" description="Helical" evidence="1">
    <location>
        <begin position="210"/>
        <end position="230"/>
    </location>
</feature>
<protein>
    <submittedName>
        <fullName evidence="2">Uncharacterized protein</fullName>
    </submittedName>
</protein>
<feature type="non-terminal residue" evidence="2">
    <location>
        <position position="256"/>
    </location>
</feature>
<dbReference type="AlphaFoldDB" id="A0AAD8ED96"/>
<feature type="transmembrane region" description="Helical" evidence="1">
    <location>
        <begin position="168"/>
        <end position="189"/>
    </location>
</feature>
<keyword evidence="1" id="KW-0812">Transmembrane</keyword>
<feature type="non-terminal residue" evidence="2">
    <location>
        <position position="1"/>
    </location>
</feature>
<organism evidence="2 3">
    <name type="scientific">Diploptera punctata</name>
    <name type="common">Pacific beetle cockroach</name>
    <dbReference type="NCBI Taxonomy" id="6984"/>
    <lineage>
        <taxon>Eukaryota</taxon>
        <taxon>Metazoa</taxon>
        <taxon>Ecdysozoa</taxon>
        <taxon>Arthropoda</taxon>
        <taxon>Hexapoda</taxon>
        <taxon>Insecta</taxon>
        <taxon>Pterygota</taxon>
        <taxon>Neoptera</taxon>
        <taxon>Polyneoptera</taxon>
        <taxon>Dictyoptera</taxon>
        <taxon>Blattodea</taxon>
        <taxon>Blaberoidea</taxon>
        <taxon>Blaberidae</taxon>
        <taxon>Diplopterinae</taxon>
        <taxon>Diploptera</taxon>
    </lineage>
</organism>
<accession>A0AAD8ED96</accession>
<keyword evidence="1" id="KW-1133">Transmembrane helix</keyword>
<evidence type="ECO:0000313" key="3">
    <source>
        <dbReference type="Proteomes" id="UP001233999"/>
    </source>
</evidence>
<dbReference type="Proteomes" id="UP001233999">
    <property type="component" value="Unassembled WGS sequence"/>
</dbReference>
<feature type="transmembrane region" description="Helical" evidence="1">
    <location>
        <begin position="48"/>
        <end position="68"/>
    </location>
</feature>
<dbReference type="EMBL" id="JASPKZ010007213">
    <property type="protein sequence ID" value="KAJ9586063.1"/>
    <property type="molecule type" value="Genomic_DNA"/>
</dbReference>
<gene>
    <name evidence="2" type="ORF">L9F63_020291</name>
</gene>
<feature type="transmembrane region" description="Helical" evidence="1">
    <location>
        <begin position="124"/>
        <end position="148"/>
    </location>
</feature>
<reference evidence="2" key="2">
    <citation type="submission" date="2023-05" db="EMBL/GenBank/DDBJ databases">
        <authorList>
            <person name="Fouks B."/>
        </authorList>
    </citation>
    <scope>NUCLEOTIDE SEQUENCE</scope>
    <source>
        <strain evidence="2">Stay&amp;Tobe</strain>
        <tissue evidence="2">Testes</tissue>
    </source>
</reference>
<proteinExistence type="predicted"/>
<evidence type="ECO:0000313" key="2">
    <source>
        <dbReference type="EMBL" id="KAJ9586063.1"/>
    </source>
</evidence>
<reference evidence="2" key="1">
    <citation type="journal article" date="2023" name="IScience">
        <title>Live-bearing cockroach genome reveals convergent evolutionary mechanisms linked to viviparity in insects and beyond.</title>
        <authorList>
            <person name="Fouks B."/>
            <person name="Harrison M.C."/>
            <person name="Mikhailova A.A."/>
            <person name="Marchal E."/>
            <person name="English S."/>
            <person name="Carruthers M."/>
            <person name="Jennings E.C."/>
            <person name="Chiamaka E.L."/>
            <person name="Frigard R.A."/>
            <person name="Pippel M."/>
            <person name="Attardo G.M."/>
            <person name="Benoit J.B."/>
            <person name="Bornberg-Bauer E."/>
            <person name="Tobe S.S."/>
        </authorList>
    </citation>
    <scope>NUCLEOTIDE SEQUENCE</scope>
    <source>
        <strain evidence="2">Stay&amp;Tobe</strain>
    </source>
</reference>
<keyword evidence="3" id="KW-1185">Reference proteome</keyword>
<sequence>FWYDNYPRIIHKFLLFRSLGPSYVFKLTFFLNVRFMSHRPIPICGNSLDILSFIFADISMIKYVFWVFPPSPMLNVLKRLLGVSSPLSLYYMLCNWDQIILTFLPQLRRASSQLLSNSVGHDRILFYVVNTNGINCSLIVTLKCIGQFPPLLFLLMQGHPELSEIPNLQSTTLCILHRSLLIIPFVVFLNAGTQIISSQSLPRDCFPCIFRFNSLCAWILLNFFCLYLGLLKVELSVLLDFRSVWVQCPPSIFTNV</sequence>